<comment type="catalytic activity">
    <reaction evidence="12 13">
        <text>Endonucleolytic cleavage at a junction such as a reciprocal single-stranded crossover between two homologous DNA duplexes (Holliday junction).</text>
        <dbReference type="EC" id="3.1.21.10"/>
    </reaction>
</comment>
<dbReference type="GO" id="GO:0000287">
    <property type="term" value="F:magnesium ion binding"/>
    <property type="evidence" value="ECO:0007669"/>
    <property type="project" value="UniProtKB-UniRule"/>
</dbReference>
<dbReference type="AlphaFoldDB" id="A0A2M7AXP1"/>
<dbReference type="FunFam" id="3.30.420.10:FF:000002">
    <property type="entry name" value="Crossover junction endodeoxyribonuclease RuvC"/>
    <property type="match status" value="1"/>
</dbReference>
<comment type="caution">
    <text evidence="15">The sequence shown here is derived from an EMBL/GenBank/DDBJ whole genome shotgun (WGS) entry which is preliminary data.</text>
</comment>
<dbReference type="SUPFAM" id="SSF53098">
    <property type="entry name" value="Ribonuclease H-like"/>
    <property type="match status" value="1"/>
</dbReference>
<evidence type="ECO:0000256" key="8">
    <source>
        <dbReference type="ARBA" id="ARBA00022842"/>
    </source>
</evidence>
<evidence type="ECO:0000256" key="4">
    <source>
        <dbReference type="ARBA" id="ARBA00022723"/>
    </source>
</evidence>
<comment type="subunit">
    <text evidence="13">Homodimer which binds Holliday junction (HJ) DNA. The HJ becomes 2-fold symmetrical on binding to RuvC with unstacked arms; it has a different conformation from HJ DNA in complex with RuvA. In the full resolvosome a probable DNA-RuvA(4)-RuvB(12)-RuvC(2) complex forms which resolves the HJ.</text>
</comment>
<dbReference type="PANTHER" id="PTHR30194:SF3">
    <property type="entry name" value="CROSSOVER JUNCTION ENDODEOXYRIBONUCLEASE RUVC"/>
    <property type="match status" value="1"/>
</dbReference>
<feature type="active site" evidence="13">
    <location>
        <position position="7"/>
    </location>
</feature>
<dbReference type="PANTHER" id="PTHR30194">
    <property type="entry name" value="CROSSOVER JUNCTION ENDODEOXYRIBONUCLEASE RUVC"/>
    <property type="match status" value="1"/>
</dbReference>
<sequence length="166" mass="18462">MIILGIDPGIAKVGYGIVEKENRQSEPCLVVYGCIKTKSSEVFSKRLLKIYQDLKKIIKRYKPDLLAIENIYFAKNTKTAINVAKAIGIILLAAEEAKLPLVEISPLQVKQSLTTFGRADKKQVQEMVKIFLKMKEIPKPDDAADALAIALTATQYKNLLTPFAEP</sequence>
<protein>
    <recommendedName>
        <fullName evidence="13 14">Crossover junction endodeoxyribonuclease RuvC</fullName>
        <ecNumber evidence="13 14">3.1.21.10</ecNumber>
    </recommendedName>
    <alternativeName>
        <fullName evidence="13">Holliday junction nuclease RuvC</fullName>
    </alternativeName>
    <alternativeName>
        <fullName evidence="13">Holliday junction resolvase RuvC</fullName>
    </alternativeName>
</protein>
<evidence type="ECO:0000256" key="14">
    <source>
        <dbReference type="NCBIfam" id="TIGR00228"/>
    </source>
</evidence>
<dbReference type="GO" id="GO:0005737">
    <property type="term" value="C:cytoplasm"/>
    <property type="evidence" value="ECO:0007669"/>
    <property type="project" value="UniProtKB-SubCell"/>
</dbReference>
<evidence type="ECO:0000256" key="13">
    <source>
        <dbReference type="HAMAP-Rule" id="MF_00034"/>
    </source>
</evidence>
<dbReference type="GO" id="GO:0006310">
    <property type="term" value="P:DNA recombination"/>
    <property type="evidence" value="ECO:0007669"/>
    <property type="project" value="UniProtKB-UniRule"/>
</dbReference>
<keyword evidence="9 13" id="KW-0238">DNA-binding</keyword>
<dbReference type="InterPro" id="IPR002176">
    <property type="entry name" value="X-over_junc_endoDNase_RuvC"/>
</dbReference>
<dbReference type="PRINTS" id="PR00696">
    <property type="entry name" value="RSOLVASERUVC"/>
</dbReference>
<evidence type="ECO:0000256" key="7">
    <source>
        <dbReference type="ARBA" id="ARBA00022801"/>
    </source>
</evidence>
<evidence type="ECO:0000256" key="2">
    <source>
        <dbReference type="ARBA" id="ARBA00022490"/>
    </source>
</evidence>
<dbReference type="GO" id="GO:0008821">
    <property type="term" value="F:crossover junction DNA endonuclease activity"/>
    <property type="evidence" value="ECO:0007669"/>
    <property type="project" value="UniProtKB-UniRule"/>
</dbReference>
<organism evidence="15 16">
    <name type="scientific">Candidatus Portnoybacteria bacterium CG06_land_8_20_14_3_00_39_12</name>
    <dbReference type="NCBI Taxonomy" id="1974809"/>
    <lineage>
        <taxon>Bacteria</taxon>
        <taxon>Candidatus Portnoyibacteriota</taxon>
    </lineage>
</organism>
<keyword evidence="11 13" id="KW-0234">DNA repair</keyword>
<dbReference type="GO" id="GO:0006281">
    <property type="term" value="P:DNA repair"/>
    <property type="evidence" value="ECO:0007669"/>
    <property type="project" value="UniProtKB-UniRule"/>
</dbReference>
<proteinExistence type="inferred from homology"/>
<feature type="binding site" evidence="13">
    <location>
        <position position="69"/>
    </location>
    <ligand>
        <name>Mg(2+)</name>
        <dbReference type="ChEBI" id="CHEBI:18420"/>
        <label>2</label>
    </ligand>
</feature>
<evidence type="ECO:0000256" key="11">
    <source>
        <dbReference type="ARBA" id="ARBA00023204"/>
    </source>
</evidence>
<comment type="subcellular location">
    <subcellularLocation>
        <location evidence="13">Cytoplasm</location>
    </subcellularLocation>
</comment>
<feature type="binding site" evidence="13">
    <location>
        <position position="142"/>
    </location>
    <ligand>
        <name>Mg(2+)</name>
        <dbReference type="ChEBI" id="CHEBI:18420"/>
        <label>1</label>
    </ligand>
</feature>
<keyword evidence="7 13" id="KW-0378">Hydrolase</keyword>
<evidence type="ECO:0000256" key="1">
    <source>
        <dbReference type="ARBA" id="ARBA00009518"/>
    </source>
</evidence>
<comment type="cofactor">
    <cofactor evidence="13">
        <name>Mg(2+)</name>
        <dbReference type="ChEBI" id="CHEBI:18420"/>
    </cofactor>
    <text evidence="13">Binds 2 Mg(2+) ion per subunit.</text>
</comment>
<gene>
    <name evidence="13" type="primary">ruvC</name>
    <name evidence="15" type="ORF">COS76_00970</name>
</gene>
<feature type="active site" evidence="13">
    <location>
        <position position="142"/>
    </location>
</feature>
<dbReference type="Pfam" id="PF02075">
    <property type="entry name" value="RuvC"/>
    <property type="match status" value="1"/>
</dbReference>
<dbReference type="Gene3D" id="3.30.420.10">
    <property type="entry name" value="Ribonuclease H-like superfamily/Ribonuclease H"/>
    <property type="match status" value="1"/>
</dbReference>
<evidence type="ECO:0000256" key="10">
    <source>
        <dbReference type="ARBA" id="ARBA00023172"/>
    </source>
</evidence>
<keyword evidence="5 13" id="KW-0255">Endonuclease</keyword>
<dbReference type="InterPro" id="IPR036397">
    <property type="entry name" value="RNaseH_sf"/>
</dbReference>
<accession>A0A2M7AXP1</accession>
<feature type="binding site" evidence="13">
    <location>
        <position position="7"/>
    </location>
    <ligand>
        <name>Mg(2+)</name>
        <dbReference type="ChEBI" id="CHEBI:18420"/>
        <label>1</label>
    </ligand>
</feature>
<keyword evidence="6 13" id="KW-0227">DNA damage</keyword>
<dbReference type="GO" id="GO:0048476">
    <property type="term" value="C:Holliday junction resolvase complex"/>
    <property type="evidence" value="ECO:0007669"/>
    <property type="project" value="UniProtKB-UniRule"/>
</dbReference>
<name>A0A2M7AXP1_9BACT</name>
<feature type="active site" evidence="13">
    <location>
        <position position="69"/>
    </location>
</feature>
<evidence type="ECO:0000256" key="3">
    <source>
        <dbReference type="ARBA" id="ARBA00022722"/>
    </source>
</evidence>
<dbReference type="GO" id="GO:0003677">
    <property type="term" value="F:DNA binding"/>
    <property type="evidence" value="ECO:0007669"/>
    <property type="project" value="UniProtKB-KW"/>
</dbReference>
<evidence type="ECO:0000256" key="12">
    <source>
        <dbReference type="ARBA" id="ARBA00029354"/>
    </source>
</evidence>
<evidence type="ECO:0000313" key="15">
    <source>
        <dbReference type="EMBL" id="PIU75404.1"/>
    </source>
</evidence>
<evidence type="ECO:0000256" key="6">
    <source>
        <dbReference type="ARBA" id="ARBA00022763"/>
    </source>
</evidence>
<reference evidence="16" key="1">
    <citation type="submission" date="2017-09" db="EMBL/GenBank/DDBJ databases">
        <title>Depth-based differentiation of microbial function through sediment-hosted aquifers and enrichment of novel symbionts in the deep terrestrial subsurface.</title>
        <authorList>
            <person name="Probst A.J."/>
            <person name="Ladd B."/>
            <person name="Jarett J.K."/>
            <person name="Geller-Mcgrath D.E."/>
            <person name="Sieber C.M.K."/>
            <person name="Emerson J.B."/>
            <person name="Anantharaman K."/>
            <person name="Thomas B.C."/>
            <person name="Malmstrom R."/>
            <person name="Stieglmeier M."/>
            <person name="Klingl A."/>
            <person name="Woyke T."/>
            <person name="Ryan C.M."/>
            <person name="Banfield J.F."/>
        </authorList>
    </citation>
    <scope>NUCLEOTIDE SEQUENCE [LARGE SCALE GENOMIC DNA]</scope>
</reference>
<dbReference type="EC" id="3.1.21.10" evidence="13 14"/>
<dbReference type="InterPro" id="IPR012337">
    <property type="entry name" value="RNaseH-like_sf"/>
</dbReference>
<evidence type="ECO:0000313" key="16">
    <source>
        <dbReference type="Proteomes" id="UP000228775"/>
    </source>
</evidence>
<dbReference type="NCBIfam" id="NF000711">
    <property type="entry name" value="PRK00039.2-1"/>
    <property type="match status" value="1"/>
</dbReference>
<evidence type="ECO:0000256" key="5">
    <source>
        <dbReference type="ARBA" id="ARBA00022759"/>
    </source>
</evidence>
<dbReference type="EMBL" id="PEVY01000020">
    <property type="protein sequence ID" value="PIU75404.1"/>
    <property type="molecule type" value="Genomic_DNA"/>
</dbReference>
<dbReference type="CDD" id="cd16962">
    <property type="entry name" value="RuvC"/>
    <property type="match status" value="1"/>
</dbReference>
<keyword evidence="2 13" id="KW-0963">Cytoplasm</keyword>
<dbReference type="HAMAP" id="MF_00034">
    <property type="entry name" value="RuvC"/>
    <property type="match status" value="1"/>
</dbReference>
<keyword evidence="10 13" id="KW-0233">DNA recombination</keyword>
<evidence type="ECO:0000256" key="9">
    <source>
        <dbReference type="ARBA" id="ARBA00023125"/>
    </source>
</evidence>
<comment type="function">
    <text evidence="13">The RuvA-RuvB-RuvC complex processes Holliday junction (HJ) DNA during genetic recombination and DNA repair. Endonuclease that resolves HJ intermediates. Cleaves cruciform DNA by making single-stranded nicks across the HJ at symmetrical positions within the homologous arms, yielding a 5'-phosphate and a 3'-hydroxyl group; requires a central core of homology in the junction. The consensus cleavage sequence is 5'-(A/T)TT(C/G)-3'. Cleavage occurs on the 3'-side of the TT dinucleotide at the point of strand exchange. HJ branch migration catalyzed by RuvA-RuvB allows RuvC to scan DNA until it finds its consensus sequence, where it cleaves and resolves the cruciform DNA.</text>
</comment>
<dbReference type="NCBIfam" id="TIGR00228">
    <property type="entry name" value="ruvC"/>
    <property type="match status" value="1"/>
</dbReference>
<dbReference type="Proteomes" id="UP000228775">
    <property type="component" value="Unassembled WGS sequence"/>
</dbReference>
<keyword evidence="8 13" id="KW-0460">Magnesium</keyword>
<keyword evidence="3 13" id="KW-0540">Nuclease</keyword>
<comment type="similarity">
    <text evidence="1 13">Belongs to the RuvC family.</text>
</comment>
<keyword evidence="4 13" id="KW-0479">Metal-binding</keyword>